<dbReference type="EMBL" id="AP014940">
    <property type="protein sequence ID" value="BAV99216.1"/>
    <property type="molecule type" value="Genomic_DNA"/>
</dbReference>
<feature type="binding site" evidence="4">
    <location>
        <begin position="29"/>
        <end position="36"/>
    </location>
    <ligand>
        <name>ATP</name>
        <dbReference type="ChEBI" id="CHEBI:30616"/>
    </ligand>
</feature>
<evidence type="ECO:0008006" key="9">
    <source>
        <dbReference type="Google" id="ProtNLM"/>
    </source>
</evidence>
<protein>
    <recommendedName>
        <fullName evidence="9">Nucleotide-binding protein</fullName>
    </recommendedName>
</protein>
<dbReference type="PIRSF" id="PIRSF005052">
    <property type="entry name" value="P-loopkin"/>
    <property type="match status" value="1"/>
</dbReference>
<dbReference type="PANTHER" id="PTHR30448:SF0">
    <property type="entry name" value="RNASE ADAPTER PROTEIN RAPZ"/>
    <property type="match status" value="1"/>
</dbReference>
<evidence type="ECO:0000259" key="5">
    <source>
        <dbReference type="Pfam" id="PF03668"/>
    </source>
</evidence>
<feature type="binding site" evidence="4">
    <location>
        <begin position="81"/>
        <end position="84"/>
    </location>
    <ligand>
        <name>GTP</name>
        <dbReference type="ChEBI" id="CHEBI:37565"/>
    </ligand>
</feature>
<dbReference type="SUPFAM" id="SSF52540">
    <property type="entry name" value="P-loop containing nucleoside triphosphate hydrolases"/>
    <property type="match status" value="1"/>
</dbReference>
<dbReference type="Proteomes" id="UP000218824">
    <property type="component" value="Chromosome"/>
</dbReference>
<dbReference type="InterPro" id="IPR027417">
    <property type="entry name" value="P-loop_NTPase"/>
</dbReference>
<dbReference type="PANTHER" id="PTHR30448">
    <property type="entry name" value="RNASE ADAPTER PROTEIN RAPZ"/>
    <property type="match status" value="1"/>
</dbReference>
<dbReference type="HAMAP" id="MF_00636">
    <property type="entry name" value="RapZ_like"/>
    <property type="match status" value="1"/>
</dbReference>
<dbReference type="InterPro" id="IPR053931">
    <property type="entry name" value="RapZ_C"/>
</dbReference>
<evidence type="ECO:0000313" key="8">
    <source>
        <dbReference type="Proteomes" id="UP000218824"/>
    </source>
</evidence>
<feature type="domain" description="RapZ C-terminal" evidence="6">
    <location>
        <begin position="186"/>
        <end position="307"/>
    </location>
</feature>
<proteinExistence type="inferred from homology"/>
<evidence type="ECO:0000259" key="6">
    <source>
        <dbReference type="Pfam" id="PF22740"/>
    </source>
</evidence>
<sequence>MSGVASNPAGATPGNAAETAGFTLVIVSGMSGSGKSVALNTFEDLGFYCVDNLPAELLPQFVQNVIKAEDGMPTKLAVGIDVRNRHSDLANIPEWLSAVGALGADPRLVFFESSDAVLLKRYADTRRRHPLSQFGLALADAISLERQVLKPLRQIADAIVDTSEFNIHQLRRHVITEFGLGVEAGMSLLFESFAYRRGVPADADFVFDARALPNPHWNPALRPLSGRDAGVRDYLETQADVQLYVEQVGQFLDTWLPRLQGDSTRSYATIAFGCTGGRHRSVYLAERMAEHARLRGWNEVAVHHRELD</sequence>
<dbReference type="AlphaFoldDB" id="A0AAU9AKV6"/>
<organism evidence="7 8">
    <name type="scientific">Lysobacter enzymogenes</name>
    <dbReference type="NCBI Taxonomy" id="69"/>
    <lineage>
        <taxon>Bacteria</taxon>
        <taxon>Pseudomonadati</taxon>
        <taxon>Pseudomonadota</taxon>
        <taxon>Gammaproteobacteria</taxon>
        <taxon>Lysobacterales</taxon>
        <taxon>Lysobacteraceae</taxon>
        <taxon>Lysobacter</taxon>
    </lineage>
</organism>
<dbReference type="KEGG" id="lem:LEN_3729"/>
<name>A0AAU9AKV6_LYSEN</name>
<evidence type="ECO:0000313" key="7">
    <source>
        <dbReference type="EMBL" id="BAV99216.1"/>
    </source>
</evidence>
<dbReference type="InterPro" id="IPR005337">
    <property type="entry name" value="RapZ-like"/>
</dbReference>
<accession>A0AAU9AKV6</accession>
<keyword evidence="2 4" id="KW-0067">ATP-binding</keyword>
<dbReference type="Pfam" id="PF22740">
    <property type="entry name" value="PapZ_C"/>
    <property type="match status" value="1"/>
</dbReference>
<evidence type="ECO:0000256" key="2">
    <source>
        <dbReference type="ARBA" id="ARBA00022840"/>
    </source>
</evidence>
<dbReference type="Pfam" id="PF03668">
    <property type="entry name" value="RapZ-like_N"/>
    <property type="match status" value="1"/>
</dbReference>
<keyword evidence="1 4" id="KW-0547">Nucleotide-binding</keyword>
<evidence type="ECO:0000256" key="1">
    <source>
        <dbReference type="ARBA" id="ARBA00022741"/>
    </source>
</evidence>
<keyword evidence="3 4" id="KW-0342">GTP-binding</keyword>
<dbReference type="GO" id="GO:0005525">
    <property type="term" value="F:GTP binding"/>
    <property type="evidence" value="ECO:0007669"/>
    <property type="project" value="UniProtKB-UniRule"/>
</dbReference>
<feature type="domain" description="RapZ-like N-terminal" evidence="5">
    <location>
        <begin position="23"/>
        <end position="178"/>
    </location>
</feature>
<gene>
    <name evidence="7" type="ORF">LEN_3729</name>
</gene>
<dbReference type="GO" id="GO:0005524">
    <property type="term" value="F:ATP binding"/>
    <property type="evidence" value="ECO:0007669"/>
    <property type="project" value="UniProtKB-UniRule"/>
</dbReference>
<evidence type="ECO:0000256" key="3">
    <source>
        <dbReference type="ARBA" id="ARBA00023134"/>
    </source>
</evidence>
<evidence type="ECO:0000256" key="4">
    <source>
        <dbReference type="HAMAP-Rule" id="MF_00636"/>
    </source>
</evidence>
<dbReference type="InterPro" id="IPR053930">
    <property type="entry name" value="RapZ-like_N"/>
</dbReference>
<dbReference type="NCBIfam" id="NF003828">
    <property type="entry name" value="PRK05416.1"/>
    <property type="match status" value="1"/>
</dbReference>
<reference evidence="7 8" key="1">
    <citation type="journal article" date="2017" name="DNA Res.">
        <title>Complete genome sequence and expression profile of the commercial lytic enzyme producer Lysobacter enzymogenes M497-1.</title>
        <authorList>
            <person name="Takami H."/>
            <person name="Toyoda A."/>
            <person name="Uchiyama I."/>
            <person name="Itoh T."/>
            <person name="Takaki Y."/>
            <person name="Arai W."/>
            <person name="Nishi S."/>
            <person name="Kawai M."/>
            <person name="Shinya K."/>
            <person name="Ikeda H."/>
        </authorList>
    </citation>
    <scope>NUCLEOTIDE SEQUENCE [LARGE SCALE GENOMIC DNA]</scope>
    <source>
        <strain evidence="7 8">M497-1</strain>
    </source>
</reference>